<reference evidence="1" key="1">
    <citation type="journal article" date="2023" name="bioRxiv">
        <title>Improved chromosome-level genome assembly for marigold (Tagetes erecta).</title>
        <authorList>
            <person name="Jiang F."/>
            <person name="Yuan L."/>
            <person name="Wang S."/>
            <person name="Wang H."/>
            <person name="Xu D."/>
            <person name="Wang A."/>
            <person name="Fan W."/>
        </authorList>
    </citation>
    <scope>NUCLEOTIDE SEQUENCE</scope>
    <source>
        <strain evidence="1">WSJ</strain>
        <tissue evidence="1">Leaf</tissue>
    </source>
</reference>
<evidence type="ECO:0000313" key="1">
    <source>
        <dbReference type="EMBL" id="KAK1429118.1"/>
    </source>
</evidence>
<dbReference type="EMBL" id="JAUHHV010000003">
    <property type="protein sequence ID" value="KAK1429118.1"/>
    <property type="molecule type" value="Genomic_DNA"/>
</dbReference>
<proteinExistence type="predicted"/>
<sequence length="119" mass="13270">MKIASFSLSKNIAQMIGDHKNLWCTTPYKMGENAAETGLIQHNLQHLKNATILAEVQPELAYNDPNVRGGNPARLWFDTIIYRQPPSDPDDFVNFLNNAKHMLSPGGEIHAFKGPSLLL</sequence>
<organism evidence="1 2">
    <name type="scientific">Tagetes erecta</name>
    <name type="common">African marigold</name>
    <dbReference type="NCBI Taxonomy" id="13708"/>
    <lineage>
        <taxon>Eukaryota</taxon>
        <taxon>Viridiplantae</taxon>
        <taxon>Streptophyta</taxon>
        <taxon>Embryophyta</taxon>
        <taxon>Tracheophyta</taxon>
        <taxon>Spermatophyta</taxon>
        <taxon>Magnoliopsida</taxon>
        <taxon>eudicotyledons</taxon>
        <taxon>Gunneridae</taxon>
        <taxon>Pentapetalae</taxon>
        <taxon>asterids</taxon>
        <taxon>campanulids</taxon>
        <taxon>Asterales</taxon>
        <taxon>Asteraceae</taxon>
        <taxon>Asteroideae</taxon>
        <taxon>Heliantheae alliance</taxon>
        <taxon>Tageteae</taxon>
        <taxon>Tagetes</taxon>
    </lineage>
</organism>
<name>A0AAD8KU83_TARER</name>
<protein>
    <submittedName>
        <fullName evidence="1">Uncharacterized protein</fullName>
    </submittedName>
</protein>
<accession>A0AAD8KU83</accession>
<gene>
    <name evidence="1" type="ORF">QVD17_11320</name>
</gene>
<comment type="caution">
    <text evidence="1">The sequence shown here is derived from an EMBL/GenBank/DDBJ whole genome shotgun (WGS) entry which is preliminary data.</text>
</comment>
<dbReference type="AlphaFoldDB" id="A0AAD8KU83"/>
<dbReference type="Proteomes" id="UP001229421">
    <property type="component" value="Unassembled WGS sequence"/>
</dbReference>
<keyword evidence="2" id="KW-1185">Reference proteome</keyword>
<evidence type="ECO:0000313" key="2">
    <source>
        <dbReference type="Proteomes" id="UP001229421"/>
    </source>
</evidence>